<dbReference type="PATRIC" id="fig|35818.11.peg.1882"/>
<dbReference type="PIRSF" id="PIRSF000390">
    <property type="entry name" value="PLP_StrS"/>
    <property type="match status" value="1"/>
</dbReference>
<protein>
    <submittedName>
        <fullName evidence="6">Erythromycin biosynthesis sensory transduction protein eryC1</fullName>
    </submittedName>
</protein>
<evidence type="ECO:0000256" key="2">
    <source>
        <dbReference type="ARBA" id="ARBA00037999"/>
    </source>
</evidence>
<dbReference type="Gene3D" id="3.90.1150.10">
    <property type="entry name" value="Aspartate Aminotransferase, domain 1"/>
    <property type="match status" value="1"/>
</dbReference>
<dbReference type="SUPFAM" id="SSF53383">
    <property type="entry name" value="PLP-dependent transferases"/>
    <property type="match status" value="1"/>
</dbReference>
<feature type="active site" description="Proton acceptor" evidence="3">
    <location>
        <position position="186"/>
    </location>
</feature>
<reference evidence="6 7" key="1">
    <citation type="submission" date="2014-06" db="EMBL/GenBank/DDBJ databases">
        <title>Helicobacter pullorum isolates in fresh chicken meat - phenotypic and genotypic features.</title>
        <authorList>
            <person name="Borges V."/>
            <person name="Santos A."/>
            <person name="Correia C.B."/>
            <person name="Saraiva M."/>
            <person name="Menard A."/>
            <person name="Vieira L."/>
            <person name="Sampaio D.A."/>
            <person name="Gomes J.P."/>
            <person name="Oleastro M."/>
        </authorList>
    </citation>
    <scope>NUCLEOTIDE SEQUENCE [LARGE SCALE GENOMIC DNA]</scope>
    <source>
        <strain evidence="6 7">229334/12</strain>
    </source>
</reference>
<evidence type="ECO:0000256" key="4">
    <source>
        <dbReference type="PIRSR" id="PIRSR000390-2"/>
    </source>
</evidence>
<dbReference type="InterPro" id="IPR015422">
    <property type="entry name" value="PyrdxlP-dep_Trfase_small"/>
</dbReference>
<dbReference type="InterPro" id="IPR015424">
    <property type="entry name" value="PyrdxlP-dep_Trfase"/>
</dbReference>
<evidence type="ECO:0000256" key="3">
    <source>
        <dbReference type="PIRSR" id="PIRSR000390-1"/>
    </source>
</evidence>
<keyword evidence="1 4" id="KW-0663">Pyridoxal phosphate</keyword>
<evidence type="ECO:0000256" key="1">
    <source>
        <dbReference type="ARBA" id="ARBA00022898"/>
    </source>
</evidence>
<organism evidence="6 7">
    <name type="scientific">Helicobacter pullorum</name>
    <dbReference type="NCBI Taxonomy" id="35818"/>
    <lineage>
        <taxon>Bacteria</taxon>
        <taxon>Pseudomonadati</taxon>
        <taxon>Campylobacterota</taxon>
        <taxon>Epsilonproteobacteria</taxon>
        <taxon>Campylobacterales</taxon>
        <taxon>Helicobacteraceae</taxon>
        <taxon>Helicobacter</taxon>
    </lineage>
</organism>
<dbReference type="PANTHER" id="PTHR30244">
    <property type="entry name" value="TRANSAMINASE"/>
    <property type="match status" value="1"/>
</dbReference>
<dbReference type="GO" id="GO:0000271">
    <property type="term" value="P:polysaccharide biosynthetic process"/>
    <property type="evidence" value="ECO:0007669"/>
    <property type="project" value="TreeGrafter"/>
</dbReference>
<dbReference type="PANTHER" id="PTHR30244:SF36">
    <property type="entry name" value="3-OXO-GLUCOSE-6-PHOSPHATE:GLUTAMATE AMINOTRANSFERASE"/>
    <property type="match status" value="1"/>
</dbReference>
<proteinExistence type="inferred from homology"/>
<feature type="modified residue" description="N6-(pyridoxal phosphate)lysine" evidence="4">
    <location>
        <position position="186"/>
    </location>
</feature>
<dbReference type="EMBL" id="JNOC01000050">
    <property type="protein sequence ID" value="KPH55265.1"/>
    <property type="molecule type" value="Genomic_DNA"/>
</dbReference>
<evidence type="ECO:0000313" key="7">
    <source>
        <dbReference type="Proteomes" id="UP000037997"/>
    </source>
</evidence>
<evidence type="ECO:0000256" key="5">
    <source>
        <dbReference type="RuleBase" id="RU004508"/>
    </source>
</evidence>
<dbReference type="InterPro" id="IPR015421">
    <property type="entry name" value="PyrdxlP-dep_Trfase_major"/>
</dbReference>
<dbReference type="Proteomes" id="UP000037997">
    <property type="component" value="Unassembled WGS sequence"/>
</dbReference>
<dbReference type="RefSeq" id="WP_054198346.1">
    <property type="nucleotide sequence ID" value="NZ_JNOC01000050.1"/>
</dbReference>
<dbReference type="GO" id="GO:0008483">
    <property type="term" value="F:transaminase activity"/>
    <property type="evidence" value="ECO:0007669"/>
    <property type="project" value="TreeGrafter"/>
</dbReference>
<dbReference type="AlphaFoldDB" id="A0A0N1EK41"/>
<name>A0A0N1EK41_9HELI</name>
<comment type="similarity">
    <text evidence="2 5">Belongs to the DegT/DnrJ/EryC1 family.</text>
</comment>
<dbReference type="GO" id="GO:0030170">
    <property type="term" value="F:pyridoxal phosphate binding"/>
    <property type="evidence" value="ECO:0007669"/>
    <property type="project" value="TreeGrafter"/>
</dbReference>
<dbReference type="CDD" id="cd00616">
    <property type="entry name" value="AHBA_syn"/>
    <property type="match status" value="1"/>
</dbReference>
<comment type="caution">
    <text evidence="6">The sequence shown here is derived from an EMBL/GenBank/DDBJ whole genome shotgun (WGS) entry which is preliminary data.</text>
</comment>
<dbReference type="Gene3D" id="3.40.640.10">
    <property type="entry name" value="Type I PLP-dependent aspartate aminotransferase-like (Major domain)"/>
    <property type="match status" value="1"/>
</dbReference>
<dbReference type="Pfam" id="PF01041">
    <property type="entry name" value="DegT_DnrJ_EryC1"/>
    <property type="match status" value="1"/>
</dbReference>
<accession>A0A0N1EK41</accession>
<dbReference type="InterPro" id="IPR000653">
    <property type="entry name" value="DegT/StrS_aminotransferase"/>
</dbReference>
<sequence>MAVKFLDLQKQYLSIKEEVDKAIFGVIEKSAFIGGEEVKAFEEEFSRFVGNGVGTLGVANGSDALEIALEALELPKGSEVLVPANTFAASAEAVIRNGLKIVFVDCGEDYTLDIVDLQSKITPQSSAIVIVHLYGQPAKMKDILELAEQYSLKVIEDCAQAHGAEYEGRKVGSFGDIAAFSFYPGKNLGAYGDGGAIVSRDLDLLKKCECVAHHGGLRKYEHRIVGRNSRLDGIQAAVLRVKLRHLDTWNQRRREVARQYLEGLKGIVELPEARQECKCVWHLFVIRTKNRNELMQKLKEKGIEVGLHYPICLPNTEAFSNKPYVVESKTPNAKAWESEILSLPMGEHLSDEEVKEVIKVVNEAIY</sequence>
<evidence type="ECO:0000313" key="6">
    <source>
        <dbReference type="EMBL" id="KPH55265.1"/>
    </source>
</evidence>
<gene>
    <name evidence="6" type="ORF">HPU229334_09520</name>
</gene>
<dbReference type="STRING" id="35818.HPU229336_03930"/>